<dbReference type="EMBL" id="JAYGOJ010000063">
    <property type="protein sequence ID" value="MEA9436669.1"/>
    <property type="molecule type" value="Genomic_DNA"/>
</dbReference>
<reference evidence="20" key="2">
    <citation type="submission" date="2020-12" db="EMBL/GenBank/DDBJ databases">
        <title>GES Beta-lactamases isolated from hospital effluents in Brazil.</title>
        <authorList>
            <person name="Conte D."/>
            <person name="Mesa D."/>
            <person name="Palmeiro J.K."/>
            <person name="Dalla-Costa L.M."/>
        </authorList>
    </citation>
    <scope>NUCLEOTIDE SEQUENCE [LARGE SCALE GENOMIC DNA]</scope>
    <source>
        <strain evidence="20">Aero21</strain>
    </source>
</reference>
<evidence type="ECO:0000256" key="4">
    <source>
        <dbReference type="ARBA" id="ARBA00022519"/>
    </source>
</evidence>
<dbReference type="CDD" id="cd06261">
    <property type="entry name" value="TM_PBP2"/>
    <property type="match status" value="1"/>
</dbReference>
<dbReference type="Proteomes" id="UP001163285">
    <property type="component" value="Chromosome"/>
</dbReference>
<evidence type="ECO:0000313" key="17">
    <source>
        <dbReference type="EMBL" id="MDH1897921.1"/>
    </source>
</evidence>
<proteinExistence type="inferred from homology"/>
<evidence type="ECO:0000256" key="7">
    <source>
        <dbReference type="ARBA" id="ARBA00023136"/>
    </source>
</evidence>
<comment type="similarity">
    <text evidence="8">Belongs to the binding-protein-dependent transport system permease family. OppBC subfamily.</text>
</comment>
<accession>A0A125XY42</accession>
<dbReference type="InterPro" id="IPR000515">
    <property type="entry name" value="MetI-like"/>
</dbReference>
<feature type="transmembrane region" description="Helical" evidence="9">
    <location>
        <begin position="238"/>
        <end position="260"/>
    </location>
</feature>
<dbReference type="EMBL" id="JAOCFT010000001">
    <property type="protein sequence ID" value="MDH1897921.1"/>
    <property type="molecule type" value="Genomic_DNA"/>
</dbReference>
<evidence type="ECO:0000259" key="10">
    <source>
        <dbReference type="PROSITE" id="PS50928"/>
    </source>
</evidence>
<dbReference type="AlphaFoldDB" id="A0A125XY42"/>
<evidence type="ECO:0000313" key="24">
    <source>
        <dbReference type="Proteomes" id="UP001304847"/>
    </source>
</evidence>
<keyword evidence="7 9" id="KW-0472">Membrane</keyword>
<evidence type="ECO:0000256" key="2">
    <source>
        <dbReference type="ARBA" id="ARBA00022448"/>
    </source>
</evidence>
<keyword evidence="5 9" id="KW-0812">Transmembrane</keyword>
<dbReference type="EMBL" id="JAOCIZ010000053">
    <property type="protein sequence ID" value="MDH1506098.1"/>
    <property type="molecule type" value="Genomic_DNA"/>
</dbReference>
<dbReference type="Proteomes" id="UP000266778">
    <property type="component" value="Chromosome"/>
</dbReference>
<dbReference type="EMBL" id="JAWZVU010000073">
    <property type="protein sequence ID" value="MDX7721308.1"/>
    <property type="molecule type" value="Genomic_DNA"/>
</dbReference>
<dbReference type="RefSeq" id="WP_010674531.1">
    <property type="nucleotide sequence ID" value="NZ_AP019195.1"/>
</dbReference>
<dbReference type="EMBL" id="BPNI01000059">
    <property type="protein sequence ID" value="GJA41998.1"/>
    <property type="molecule type" value="Genomic_DNA"/>
</dbReference>
<dbReference type="Gene3D" id="1.10.3720.10">
    <property type="entry name" value="MetI-like"/>
    <property type="match status" value="1"/>
</dbReference>
<evidence type="ECO:0000313" key="13">
    <source>
        <dbReference type="EMBL" id="GJA55930.1"/>
    </source>
</evidence>
<dbReference type="PANTHER" id="PTHR43163">
    <property type="entry name" value="DIPEPTIDE TRANSPORT SYSTEM PERMEASE PROTEIN DPPB-RELATED"/>
    <property type="match status" value="1"/>
</dbReference>
<evidence type="ECO:0000313" key="12">
    <source>
        <dbReference type="EMBL" id="GJA41998.1"/>
    </source>
</evidence>
<evidence type="ECO:0000313" key="22">
    <source>
        <dbReference type="Proteomes" id="UP000737420"/>
    </source>
</evidence>
<dbReference type="Proteomes" id="UP000886939">
    <property type="component" value="Unassembled WGS sequence"/>
</dbReference>
<evidence type="ECO:0000313" key="18">
    <source>
        <dbReference type="EMBL" id="MDX7721308.1"/>
    </source>
</evidence>
<evidence type="ECO:0000313" key="11">
    <source>
        <dbReference type="EMBL" id="AXB07030.1"/>
    </source>
</evidence>
<dbReference type="GeneID" id="48822685"/>
<organism evidence="14 23">
    <name type="scientific">Aeromonas caviae</name>
    <name type="common">Aeromonas punctata</name>
    <dbReference type="NCBI Taxonomy" id="648"/>
    <lineage>
        <taxon>Bacteria</taxon>
        <taxon>Pseudomonadati</taxon>
        <taxon>Pseudomonadota</taxon>
        <taxon>Gammaproteobacteria</taxon>
        <taxon>Aeromonadales</taxon>
        <taxon>Aeromonadaceae</taxon>
        <taxon>Aeromonas</taxon>
    </lineage>
</organism>
<dbReference type="OrthoDB" id="9805855at2"/>
<evidence type="ECO:0000313" key="19">
    <source>
        <dbReference type="EMBL" id="MEA9436669.1"/>
    </source>
</evidence>
<evidence type="ECO:0000256" key="5">
    <source>
        <dbReference type="ARBA" id="ARBA00022692"/>
    </source>
</evidence>
<feature type="transmembrane region" description="Helical" evidence="9">
    <location>
        <begin position="280"/>
        <end position="302"/>
    </location>
</feature>
<feature type="transmembrane region" description="Helical" evidence="9">
    <location>
        <begin position="110"/>
        <end position="133"/>
    </location>
</feature>
<dbReference type="GO" id="GO:0071916">
    <property type="term" value="F:dipeptide transmembrane transporter activity"/>
    <property type="evidence" value="ECO:0007669"/>
    <property type="project" value="TreeGrafter"/>
</dbReference>
<evidence type="ECO:0000256" key="1">
    <source>
        <dbReference type="ARBA" id="ARBA00004429"/>
    </source>
</evidence>
<evidence type="ECO:0000256" key="6">
    <source>
        <dbReference type="ARBA" id="ARBA00022989"/>
    </source>
</evidence>
<reference evidence="14 22" key="3">
    <citation type="submission" date="2021-07" db="EMBL/GenBank/DDBJ databases">
        <title>Draft genome sequence of carbapenem-resistant Aeromonas spp. in Japan.</title>
        <authorList>
            <person name="Maehana S."/>
            <person name="Suzuki M."/>
            <person name="Kitasato H."/>
        </authorList>
    </citation>
    <scope>NUCLEOTIDE SEQUENCE</scope>
    <source>
        <strain evidence="12">KAM343</strain>
        <strain evidence="13">KAM348</strain>
        <strain evidence="14">KAM351</strain>
        <strain evidence="15 22">KAM382</strain>
    </source>
</reference>
<dbReference type="Proteomes" id="UP000737420">
    <property type="component" value="Unassembled WGS sequence"/>
</dbReference>
<evidence type="ECO:0000313" key="20">
    <source>
        <dbReference type="EMBL" id="QQA59666.1"/>
    </source>
</evidence>
<dbReference type="Proteomes" id="UP001304847">
    <property type="component" value="Unassembled WGS sequence"/>
</dbReference>
<comment type="subcellular location">
    <subcellularLocation>
        <location evidence="1">Cell inner membrane</location>
        <topology evidence="1">Multi-pass membrane protein</topology>
    </subcellularLocation>
    <subcellularLocation>
        <location evidence="9">Cell membrane</location>
        <topology evidence="9">Multi-pass membrane protein</topology>
    </subcellularLocation>
</comment>
<keyword evidence="24" id="KW-1185">Reference proteome</keyword>
<reference evidence="21" key="5">
    <citation type="submission" date="2023-04" db="EMBL/GenBank/DDBJ databases">
        <title>Whole Genome Sequence of Multi-drug resistant Aeromonas caviae as a gut pathogen in newborn.</title>
        <authorList>
            <person name="Jadhav S.V."/>
            <person name="Saroj S.D."/>
            <person name="Saha U.B."/>
            <person name="Sen S."/>
            <person name="Kher A."/>
        </authorList>
    </citation>
    <scope>NUCLEOTIDE SEQUENCE</scope>
    <source>
        <strain evidence="21">SVJ23</strain>
    </source>
</reference>
<keyword evidence="6 9" id="KW-1133">Transmembrane helix</keyword>
<evidence type="ECO:0000256" key="3">
    <source>
        <dbReference type="ARBA" id="ARBA00022475"/>
    </source>
</evidence>
<dbReference type="EMBL" id="BPOP01000026">
    <property type="protein sequence ID" value="GJB92602.1"/>
    <property type="molecule type" value="Genomic_DNA"/>
</dbReference>
<reference evidence="19 24" key="7">
    <citation type="submission" date="2023-12" db="EMBL/GenBank/DDBJ databases">
        <title>Characterization of antibiotic resistance in Aeromonas spp. in hospital effluent.</title>
        <authorList>
            <person name="Negoseki B.R.S."/>
            <person name="Krul D."/>
            <person name="Siqueira A.C."/>
            <person name="Almeida M."/>
            <person name="Mesa D."/>
            <person name="Conte D."/>
            <person name="Dalla-Costa L.M."/>
        </authorList>
    </citation>
    <scope>NUCLEOTIDE SEQUENCE [LARGE SCALE GENOMIC DNA]</scope>
    <source>
        <strain evidence="19 24">36v</strain>
    </source>
</reference>
<reference evidence="18" key="6">
    <citation type="submission" date="2023-11" db="EMBL/GenBank/DDBJ databases">
        <title>WGS of Aeromonas in Northern Israel.</title>
        <authorList>
            <person name="Hershko Y."/>
        </authorList>
    </citation>
    <scope>NUCLEOTIDE SEQUENCE</scope>
    <source>
        <strain evidence="18">77416</strain>
    </source>
</reference>
<evidence type="ECO:0000313" key="14">
    <source>
        <dbReference type="EMBL" id="GJA64547.1"/>
    </source>
</evidence>
<keyword evidence="4" id="KW-0997">Cell inner membrane</keyword>
<protein>
    <submittedName>
        <fullName evidence="11">ABC transporter permease subunit</fullName>
    </submittedName>
    <submittedName>
        <fullName evidence="14">Antimicrobial peptide ABC transporter permease SapB</fullName>
    </submittedName>
</protein>
<evidence type="ECO:0000313" key="16">
    <source>
        <dbReference type="EMBL" id="MDH1506098.1"/>
    </source>
</evidence>
<gene>
    <name evidence="14" type="primary">sapB</name>
    <name evidence="11" type="ORF">C1C91_20610</name>
    <name evidence="20" type="ORF">JC965_15515</name>
    <name evidence="12" type="ORF">KAM343_27940</name>
    <name evidence="13" type="ORF">KAM348_33530</name>
    <name evidence="14" type="ORF">KAM351_31580</name>
    <name evidence="15" type="ORF">KAM382_26630</name>
    <name evidence="17" type="ORF">N5I07_10120</name>
    <name evidence="16" type="ORF">N5I20_13615</name>
    <name evidence="21" type="ORF">OJY61_18020</name>
    <name evidence="18" type="ORF">SJS77_12600</name>
    <name evidence="19" type="ORF">VCX44_12790</name>
</gene>
<dbReference type="Proteomes" id="UP001277183">
    <property type="component" value="Unassembled WGS sequence"/>
</dbReference>
<dbReference type="PROSITE" id="PS50928">
    <property type="entry name" value="ABC_TM1"/>
    <property type="match status" value="1"/>
</dbReference>
<feature type="transmembrane region" description="Helical" evidence="9">
    <location>
        <begin position="70"/>
        <end position="98"/>
    </location>
</feature>
<reference evidence="16" key="4">
    <citation type="submission" date="2022-09" db="EMBL/GenBank/DDBJ databases">
        <title>Intensive care unit water sources are persistently colonized with multi-drug resistant bacteria and are the site of extensive horizontal gene transfer of antibiotic resistance genes.</title>
        <authorList>
            <person name="Diorio-Toth L."/>
        </authorList>
    </citation>
    <scope>NUCLEOTIDE SEQUENCE</scope>
    <source>
        <strain evidence="16">GD03710</strain>
        <strain evidence="17">GD03796</strain>
    </source>
</reference>
<name>A0A125XY42_AERCA</name>
<dbReference type="Proteomes" id="UP001161704">
    <property type="component" value="Unassembled WGS sequence"/>
</dbReference>
<keyword evidence="2 9" id="KW-0813">Transport</keyword>
<dbReference type="InterPro" id="IPR035906">
    <property type="entry name" value="MetI-like_sf"/>
</dbReference>
<dbReference type="GO" id="GO:0005886">
    <property type="term" value="C:plasma membrane"/>
    <property type="evidence" value="ECO:0007669"/>
    <property type="project" value="UniProtKB-SubCell"/>
</dbReference>
<dbReference type="Pfam" id="PF00528">
    <property type="entry name" value="BPD_transp_1"/>
    <property type="match status" value="1"/>
</dbReference>
<evidence type="ECO:0000313" key="23">
    <source>
        <dbReference type="Proteomes" id="UP000886934"/>
    </source>
</evidence>
<dbReference type="Proteomes" id="UP001160758">
    <property type="component" value="Unassembled WGS sequence"/>
</dbReference>
<dbReference type="EMBL" id="BPNL01000045">
    <property type="protein sequence ID" value="GJA55930.1"/>
    <property type="molecule type" value="Genomic_DNA"/>
</dbReference>
<sequence length="319" mass="35280">MFFYILRRITLLVITLLVLTLGAYLLEFRLITQVLDFWHGYPDFLQRIAAGDFGLSSVSGQPVLDEIRHYFPATLTLCLAAFAISLLVGIPLGTLAALYQGRSPDLSIMAAGLVGYAIPVFWLGLLMVMFFSLDLGWLPSSGQISLLYDVPSITGIAIVDVLMSQEPWREAALHDALRHLVLPSLVLAVVPTTEVIRHVRSSLIDVMKQNYIKAAASRGLSRRQIVWRHGLKNALPPVLPLLGLQLGSVLTSAMITEVVFDWPGIGRWLVSSIALQDYAAIRGAFLVVASFVIFISVSTDLLTTIMYPARRKELYARQD</sequence>
<evidence type="ECO:0000256" key="9">
    <source>
        <dbReference type="RuleBase" id="RU363032"/>
    </source>
</evidence>
<dbReference type="EMBL" id="CP110176">
    <property type="protein sequence ID" value="UZC85716.1"/>
    <property type="molecule type" value="Genomic_DNA"/>
</dbReference>
<dbReference type="EMBL" id="CP025706">
    <property type="protein sequence ID" value="AXB07030.1"/>
    <property type="molecule type" value="Genomic_DNA"/>
</dbReference>
<dbReference type="SUPFAM" id="SSF161098">
    <property type="entry name" value="MetI-like"/>
    <property type="match status" value="1"/>
</dbReference>
<evidence type="ECO:0000256" key="8">
    <source>
        <dbReference type="ARBA" id="ARBA00024202"/>
    </source>
</evidence>
<dbReference type="PANTHER" id="PTHR43163:SF4">
    <property type="entry name" value="PUTRESCINE EXPORT SYSTEM PERMEASE PROTEIN SAPB"/>
    <property type="match status" value="1"/>
</dbReference>
<evidence type="ECO:0000313" key="15">
    <source>
        <dbReference type="EMBL" id="GJB92602.1"/>
    </source>
</evidence>
<reference evidence="11" key="1">
    <citation type="journal article" date="2019" name="J Environ">
        <title>Genetic characterization and potential molecular dissemination mechanism of tet (31) gene in Aeromonas caviae from an oxytetracycline wastewater treatment system.</title>
        <authorList>
            <person name="Shi Y."/>
            <person name="Tian Z."/>
            <person name="Leclercq S.O."/>
            <person name="Zhang H."/>
            <person name="Yang M."/>
            <person name="Zhang Y."/>
        </authorList>
    </citation>
    <scope>NUCLEOTIDE SEQUENCE</scope>
    <source>
        <strain evidence="11">T25-39</strain>
    </source>
</reference>
<dbReference type="Proteomes" id="UP000887009">
    <property type="component" value="Unassembled WGS sequence"/>
</dbReference>
<dbReference type="Proteomes" id="UP000886934">
    <property type="component" value="Unassembled WGS sequence"/>
</dbReference>
<keyword evidence="3" id="KW-1003">Cell membrane</keyword>
<dbReference type="EMBL" id="CP065937">
    <property type="protein sequence ID" value="QQA59666.1"/>
    <property type="molecule type" value="Genomic_DNA"/>
</dbReference>
<dbReference type="EMBL" id="BPNN01000053">
    <property type="protein sequence ID" value="GJA64547.1"/>
    <property type="molecule type" value="Genomic_DNA"/>
</dbReference>
<evidence type="ECO:0000313" key="21">
    <source>
        <dbReference type="EMBL" id="UZC85716.1"/>
    </source>
</evidence>
<feature type="domain" description="ABC transmembrane type-1" evidence="10">
    <location>
        <begin position="71"/>
        <end position="303"/>
    </location>
</feature>